<keyword evidence="2" id="KW-0812">Transmembrane</keyword>
<dbReference type="AlphaFoldDB" id="A0A318J2W1"/>
<evidence type="ECO:0000313" key="4">
    <source>
        <dbReference type="Proteomes" id="UP000247792"/>
    </source>
</evidence>
<keyword evidence="2" id="KW-1133">Transmembrane helix</keyword>
<keyword evidence="2" id="KW-0472">Membrane</keyword>
<feature type="transmembrane region" description="Helical" evidence="2">
    <location>
        <begin position="12"/>
        <end position="33"/>
    </location>
</feature>
<dbReference type="Proteomes" id="UP000247792">
    <property type="component" value="Unassembled WGS sequence"/>
</dbReference>
<organism evidence="3 4">
    <name type="scientific">Undibacterium pigrum</name>
    <dbReference type="NCBI Taxonomy" id="401470"/>
    <lineage>
        <taxon>Bacteria</taxon>
        <taxon>Pseudomonadati</taxon>
        <taxon>Pseudomonadota</taxon>
        <taxon>Betaproteobacteria</taxon>
        <taxon>Burkholderiales</taxon>
        <taxon>Oxalobacteraceae</taxon>
        <taxon>Undibacterium</taxon>
    </lineage>
</organism>
<gene>
    <name evidence="3" type="ORF">DFR42_107124</name>
</gene>
<comment type="caution">
    <text evidence="3">The sequence shown here is derived from an EMBL/GenBank/DDBJ whole genome shotgun (WGS) entry which is preliminary data.</text>
</comment>
<evidence type="ECO:0000313" key="3">
    <source>
        <dbReference type="EMBL" id="PXX41473.1"/>
    </source>
</evidence>
<reference evidence="3 4" key="1">
    <citation type="submission" date="2018-05" db="EMBL/GenBank/DDBJ databases">
        <title>Genomic Encyclopedia of Type Strains, Phase IV (KMG-IV): sequencing the most valuable type-strain genomes for metagenomic binning, comparative biology and taxonomic classification.</title>
        <authorList>
            <person name="Goeker M."/>
        </authorList>
    </citation>
    <scope>NUCLEOTIDE SEQUENCE [LARGE SCALE GENOMIC DNA]</scope>
    <source>
        <strain evidence="3 4">DSM 19792</strain>
    </source>
</reference>
<keyword evidence="4" id="KW-1185">Reference proteome</keyword>
<sequence length="200" mass="22691">MKTYALKLLNVLATGLFVVLGIPYFLLSLYVAFASFDQYISVDEKNAAYIKATREYVAAFQKLHGRMPASEDFSYWKSADYRMKAATHFYSSTEFSEDLIREFGAVPEDGYVLQFYVRSHKVKLPSWARNDSRAFLPDEDFWMHGSRWGSVIFFAVWGGILLALATMTNVKLARLKDAGKPGPASDSLPSKTNKLSHESW</sequence>
<feature type="transmembrane region" description="Helical" evidence="2">
    <location>
        <begin position="148"/>
        <end position="170"/>
    </location>
</feature>
<evidence type="ECO:0000256" key="2">
    <source>
        <dbReference type="SAM" id="Phobius"/>
    </source>
</evidence>
<dbReference type="EMBL" id="QJKB01000007">
    <property type="protein sequence ID" value="PXX41473.1"/>
    <property type="molecule type" value="Genomic_DNA"/>
</dbReference>
<evidence type="ECO:0000256" key="1">
    <source>
        <dbReference type="SAM" id="MobiDB-lite"/>
    </source>
</evidence>
<feature type="region of interest" description="Disordered" evidence="1">
    <location>
        <begin position="178"/>
        <end position="200"/>
    </location>
</feature>
<proteinExistence type="predicted"/>
<dbReference type="RefSeq" id="WP_110256705.1">
    <property type="nucleotide sequence ID" value="NZ_QJKB01000007.1"/>
</dbReference>
<accession>A0A318J2W1</accession>
<name>A0A318J2W1_9BURK</name>
<dbReference type="OrthoDB" id="8787415at2"/>
<protein>
    <submittedName>
        <fullName evidence="3">Uncharacterized protein</fullName>
    </submittedName>
</protein>